<accession>A0A1E4SS00</accession>
<evidence type="ECO:0000256" key="7">
    <source>
        <dbReference type="ARBA" id="ARBA00023163"/>
    </source>
</evidence>
<dbReference type="GO" id="GO:0003899">
    <property type="term" value="F:DNA-directed RNA polymerase activity"/>
    <property type="evidence" value="ECO:0007669"/>
    <property type="project" value="UniProtKB-EC"/>
</dbReference>
<dbReference type="OrthoDB" id="276422at2759"/>
<comment type="catalytic activity">
    <reaction evidence="8 9">
        <text>RNA(n) + a ribonucleoside 5'-triphosphate = RNA(n+1) + diphosphate</text>
        <dbReference type="Rhea" id="RHEA:21248"/>
        <dbReference type="Rhea" id="RHEA-COMP:14527"/>
        <dbReference type="Rhea" id="RHEA-COMP:17342"/>
        <dbReference type="ChEBI" id="CHEBI:33019"/>
        <dbReference type="ChEBI" id="CHEBI:61557"/>
        <dbReference type="ChEBI" id="CHEBI:140395"/>
        <dbReference type="EC" id="2.7.7.6"/>
    </reaction>
</comment>
<gene>
    <name evidence="11" type="ORF">CANTADRAFT_4293</name>
</gene>
<dbReference type="PROSITE" id="PS00489">
    <property type="entry name" value="RNA_POL_PHAGE_2"/>
    <property type="match status" value="1"/>
</dbReference>
<evidence type="ECO:0000259" key="10">
    <source>
        <dbReference type="SMART" id="SM01311"/>
    </source>
</evidence>
<evidence type="ECO:0000313" key="11">
    <source>
        <dbReference type="EMBL" id="ODV82275.1"/>
    </source>
</evidence>
<dbReference type="SMART" id="SM01311">
    <property type="entry name" value="RPOL_N"/>
    <property type="match status" value="1"/>
</dbReference>
<dbReference type="PANTHER" id="PTHR10102">
    <property type="entry name" value="DNA-DIRECTED RNA POLYMERASE, MITOCHONDRIAL"/>
    <property type="match status" value="1"/>
</dbReference>
<dbReference type="FunFam" id="1.10.287.280:FF:000001">
    <property type="entry name" value="DNA-directed RNA polymerase"/>
    <property type="match status" value="1"/>
</dbReference>
<dbReference type="PROSITE" id="PS00900">
    <property type="entry name" value="RNA_POL_PHAGE_1"/>
    <property type="match status" value="1"/>
</dbReference>
<dbReference type="GeneID" id="30983064"/>
<evidence type="ECO:0000256" key="5">
    <source>
        <dbReference type="ARBA" id="ARBA00022695"/>
    </source>
</evidence>
<protein>
    <recommendedName>
        <fullName evidence="2 9">DNA-directed RNA polymerase</fullName>
        <ecNumber evidence="2 9">2.7.7.6</ecNumber>
    </recommendedName>
</protein>
<proteinExistence type="inferred from homology"/>
<evidence type="ECO:0000256" key="8">
    <source>
        <dbReference type="ARBA" id="ARBA00048552"/>
    </source>
</evidence>
<dbReference type="STRING" id="984487.A0A1E4SS00"/>
<evidence type="ECO:0000313" key="12">
    <source>
        <dbReference type="Proteomes" id="UP000094285"/>
    </source>
</evidence>
<sequence length="1658" mass="190240">MFRYHLSRHKAIVHGQKKDEGPFVAVPENHLAVDKLIPGETHEFPKDSISNKEIINDENTLGKRGSKRRLSLTRMKQAFRRKCSKLKADSLRRWKAIFSKSKDSDINLQESSPLSSQFSNERGIASTNTSVAPAKSSMSILENIPVSDTSKGNRSNESSESIHIVDISSFFSFDLGPEINPPAETSSLFSFDLGPEVVQVANVSDRFPRLVPNAQAAVTSESATKRSETDLKRIRSELVILQKDYKEEFGCLGLIVKSDDPYFLFFEEQIWELELQIRAIDSEIYEGKDLPDTLYDDQKVARNQPEQIEEGGPSVAVPSKTYEELATYHDWEEWWFDNCFSKRSMSELIKLREIWAEKLEILKQHGYEDTPFSRSLNERKLALDFLIVEIKSKLVRRKKAWELGDKQIVHTLDKNTINRHYARLSPFRSITSSSTSHIHTTWFSNTIYSRRVRYTSTSSPQENPSSLLNRATQVLDISPLSLHRESNPSRSVGATTSIRINQFFQSIIVNDFNRSRDILNKLGQHINVQYYKASSSSLVLEQIDNYYSCFLILLTSQKCCIQDIKLLTDDFRAIDRGLSKLQTSSGISENKREIQNMLIVKLVQCFQEFTEVKKTNERIMKASIAKFIKLLMKEFQVKPEIIINHKDINYQAFEEICKMVKIKTLPSSPHTVEPLHHFHDSSIDSFKDSNGFISLTGLCSYICSKRFDIYGPGKMYQIYDTLTSQEQLEFMQKYQAFCHAKQLNVESYCLDLVEDIDAHKKPEDASIHKFRSENSEFLYEWFTASVAEINTLAKKLLNHPDLQSLSEDERVLAKYFVHWNLIPKNALITLILSKLLTATLASPQEYVRLAELVKQISASFKRLVYKEPSYKLIRNEVLKRFDEDEDGIILFTSLLKIVMNKCKLKLLAKDRNVMKEVLLLGGQSQYLQPDQDDNAFKYSLIRLERTKLLGVITIHPYLFQKLKTYDSLTFNRSLYLPMLCTPKPWVSPTDGGYLKDLKPIVTSNDINSCLAYLNKAHQTGQLSSLYEGLNTLSLNAWAINSKVLEIYNDAMESEMGFLKIPAKIAALSEEQDDYHDLKGLRIQYNMIQLIANSFDENGDMFYLPHGVDFRGRAYPMVSELSHYQQDSVRGLMMFWHSKPLGTNGFDWIKYQLVGVSGQDKLTMEQRLVYFDQHLDLILDSARNPLDGKMWWKSAEKPWQTLALCIEVDNIVQYGKTGKIEDYRSRIPIHQDGSCNGLQHYAALGADREGGLSVNLLPLADNRRGDVYAKVLEIVERKVASDAKSGTEIARVASLILSRKLIKQTVMTTVYGVTNYGGAAQIEQRIKELVEDITIRSEGIQDTSIFVDNQRRLAIYLSGIVLDSVSELFAGAKLIQDWLLENCYRIINSFDLETVEHFLGEDTDFMGSNSYKPMMWTSLSGFPVVQLYKHTKFSLIPTTLQSVKINRPTEIAPINKKKQLNAIAPNFIHSLDSIHMFMTAVSSRLHSIGFVSVHDSFWTYPCDVEVLSKILREEFVRLHSSDIIENLRADMLYTTKMSFQLVWIENINNKELISAILEYRSKHTSKSMAYILRQELQELTEGSSRIAHLIKEYEPQLFIKSKSGRSLESYTSRINLDRRVRKYETKKFTPVLVPVQILECPPRGDLDIKEVLASRYFFS</sequence>
<dbReference type="GO" id="GO:0034245">
    <property type="term" value="C:mitochondrial DNA-directed RNA polymerase complex"/>
    <property type="evidence" value="ECO:0007669"/>
    <property type="project" value="TreeGrafter"/>
</dbReference>
<evidence type="ECO:0000256" key="3">
    <source>
        <dbReference type="ARBA" id="ARBA00022478"/>
    </source>
</evidence>
<keyword evidence="12" id="KW-1185">Reference proteome</keyword>
<keyword evidence="6" id="KW-0809">Transit peptide</keyword>
<dbReference type="GO" id="GO:0006390">
    <property type="term" value="P:mitochondrial transcription"/>
    <property type="evidence" value="ECO:0007669"/>
    <property type="project" value="TreeGrafter"/>
</dbReference>
<evidence type="ECO:0000256" key="6">
    <source>
        <dbReference type="ARBA" id="ARBA00022946"/>
    </source>
</evidence>
<dbReference type="Gene3D" id="1.10.150.20">
    <property type="entry name" value="5' to 3' exonuclease, C-terminal subdomain"/>
    <property type="match status" value="1"/>
</dbReference>
<feature type="domain" description="DNA-directed RNA polymerase N-terminal" evidence="10">
    <location>
        <begin position="740"/>
        <end position="1034"/>
    </location>
</feature>
<keyword evidence="7 9" id="KW-0804">Transcription</keyword>
<dbReference type="InterPro" id="IPR046950">
    <property type="entry name" value="DNA-dir_Rpol_C_phage-type"/>
</dbReference>
<evidence type="ECO:0000256" key="4">
    <source>
        <dbReference type="ARBA" id="ARBA00022679"/>
    </source>
</evidence>
<dbReference type="SUPFAM" id="SSF56672">
    <property type="entry name" value="DNA/RNA polymerases"/>
    <property type="match status" value="1"/>
</dbReference>
<keyword evidence="5 9" id="KW-0548">Nucleotidyltransferase</keyword>
<comment type="similarity">
    <text evidence="1 9">Belongs to the phage and mitochondrial RNA polymerase family.</text>
</comment>
<dbReference type="Pfam" id="PF00940">
    <property type="entry name" value="RNA_pol"/>
    <property type="match status" value="1"/>
</dbReference>
<keyword evidence="3 9" id="KW-0240">DNA-directed RNA polymerase</keyword>
<organism evidence="11 12">
    <name type="scientific">Suhomyces tanzawaensis NRRL Y-17324</name>
    <dbReference type="NCBI Taxonomy" id="984487"/>
    <lineage>
        <taxon>Eukaryota</taxon>
        <taxon>Fungi</taxon>
        <taxon>Dikarya</taxon>
        <taxon>Ascomycota</taxon>
        <taxon>Saccharomycotina</taxon>
        <taxon>Pichiomycetes</taxon>
        <taxon>Debaryomycetaceae</taxon>
        <taxon>Suhomyces</taxon>
    </lineage>
</organism>
<evidence type="ECO:0000256" key="1">
    <source>
        <dbReference type="ARBA" id="ARBA00009493"/>
    </source>
</evidence>
<evidence type="ECO:0000256" key="2">
    <source>
        <dbReference type="ARBA" id="ARBA00012418"/>
    </source>
</evidence>
<dbReference type="Pfam" id="PF14700">
    <property type="entry name" value="RPOL_N"/>
    <property type="match status" value="1"/>
</dbReference>
<dbReference type="InterPro" id="IPR029262">
    <property type="entry name" value="RPOL_N"/>
</dbReference>
<keyword evidence="4 9" id="KW-0808">Transferase</keyword>
<dbReference type="Gene3D" id="1.10.287.280">
    <property type="match status" value="1"/>
</dbReference>
<comment type="function">
    <text evidence="9">DNA-dependent RNA polymerase catalyzes the transcription of DNA into RNA using the four ribonucleoside triphosphates as substrates.</text>
</comment>
<dbReference type="EMBL" id="KV453909">
    <property type="protein sequence ID" value="ODV82275.1"/>
    <property type="molecule type" value="Genomic_DNA"/>
</dbReference>
<name>A0A1E4SS00_9ASCO</name>
<evidence type="ECO:0000256" key="9">
    <source>
        <dbReference type="RuleBase" id="RU003805"/>
    </source>
</evidence>
<reference evidence="12" key="1">
    <citation type="submission" date="2016-05" db="EMBL/GenBank/DDBJ databases">
        <title>Comparative genomics of biotechnologically important yeasts.</title>
        <authorList>
            <consortium name="DOE Joint Genome Institute"/>
            <person name="Riley R."/>
            <person name="Haridas S."/>
            <person name="Wolfe K.H."/>
            <person name="Lopes M.R."/>
            <person name="Hittinger C.T."/>
            <person name="Goker M."/>
            <person name="Salamov A."/>
            <person name="Wisecaver J."/>
            <person name="Long T.M."/>
            <person name="Aerts A.L."/>
            <person name="Barry K."/>
            <person name="Choi C."/>
            <person name="Clum A."/>
            <person name="Coughlan A.Y."/>
            <person name="Deshpande S."/>
            <person name="Douglass A.P."/>
            <person name="Hanson S.J."/>
            <person name="Klenk H.-P."/>
            <person name="Labutti K."/>
            <person name="Lapidus A."/>
            <person name="Lindquist E."/>
            <person name="Lipzen A."/>
            <person name="Meier-Kolthoff J.P."/>
            <person name="Ohm R.A."/>
            <person name="Otillar R.P."/>
            <person name="Pangilinan J."/>
            <person name="Peng Y."/>
            <person name="Rokas A."/>
            <person name="Rosa C.A."/>
            <person name="Scheuner C."/>
            <person name="Sibirny A.A."/>
            <person name="Slot J.C."/>
            <person name="Stielow J.B."/>
            <person name="Sun H."/>
            <person name="Kurtzman C.P."/>
            <person name="Blackwell M."/>
            <person name="Grigoriev I.V."/>
            <person name="Jeffries T.W."/>
        </authorList>
    </citation>
    <scope>NUCLEOTIDE SEQUENCE [LARGE SCALE GENOMIC DNA]</scope>
    <source>
        <strain evidence="12">NRRL Y-17324</strain>
    </source>
</reference>
<dbReference type="PANTHER" id="PTHR10102:SF0">
    <property type="entry name" value="DNA-DIRECTED RNA POLYMERASE, MITOCHONDRIAL"/>
    <property type="match status" value="1"/>
</dbReference>
<dbReference type="InterPro" id="IPR037159">
    <property type="entry name" value="RNA_POL_N_sf"/>
</dbReference>
<dbReference type="Proteomes" id="UP000094285">
    <property type="component" value="Unassembled WGS sequence"/>
</dbReference>
<dbReference type="RefSeq" id="XP_020067397.1">
    <property type="nucleotide sequence ID" value="XM_020208928.1"/>
</dbReference>
<dbReference type="InterPro" id="IPR002092">
    <property type="entry name" value="DNA-dir_Rpol_phage-type"/>
</dbReference>
<dbReference type="InterPro" id="IPR043502">
    <property type="entry name" value="DNA/RNA_pol_sf"/>
</dbReference>
<dbReference type="GO" id="GO:0001018">
    <property type="term" value="F:mitochondrial promoter sequence-specific DNA binding"/>
    <property type="evidence" value="ECO:0007669"/>
    <property type="project" value="TreeGrafter"/>
</dbReference>
<dbReference type="Gene3D" id="1.10.1320.10">
    <property type="entry name" value="DNA-directed RNA polymerase, N-terminal domain"/>
    <property type="match status" value="1"/>
</dbReference>
<dbReference type="EC" id="2.7.7.6" evidence="2 9"/>